<proteinExistence type="predicted"/>
<evidence type="ECO:0000256" key="1">
    <source>
        <dbReference type="SAM" id="SignalP"/>
    </source>
</evidence>
<evidence type="ECO:0000313" key="3">
    <source>
        <dbReference type="WBParaSite" id="Hba_15018"/>
    </source>
</evidence>
<organism evidence="2 3">
    <name type="scientific">Heterorhabditis bacteriophora</name>
    <name type="common">Entomopathogenic nematode worm</name>
    <dbReference type="NCBI Taxonomy" id="37862"/>
    <lineage>
        <taxon>Eukaryota</taxon>
        <taxon>Metazoa</taxon>
        <taxon>Ecdysozoa</taxon>
        <taxon>Nematoda</taxon>
        <taxon>Chromadorea</taxon>
        <taxon>Rhabditida</taxon>
        <taxon>Rhabditina</taxon>
        <taxon>Rhabditomorpha</taxon>
        <taxon>Strongyloidea</taxon>
        <taxon>Heterorhabditidae</taxon>
        <taxon>Heterorhabditis</taxon>
    </lineage>
</organism>
<dbReference type="AlphaFoldDB" id="A0A1I7XBF6"/>
<dbReference type="WBParaSite" id="Hba_15018">
    <property type="protein sequence ID" value="Hba_15018"/>
    <property type="gene ID" value="Hba_15018"/>
</dbReference>
<sequence length="104" mass="11843">MKRLLLSVLLFVSCILAKESEHVSLELFLNKYKPETIMEGTRILFRIRKFPNHLIEVALSFGVTNEMIQVAEAAIIENFTGSLKQQGEESRKIAEYTEAPFIVA</sequence>
<evidence type="ECO:0000313" key="2">
    <source>
        <dbReference type="Proteomes" id="UP000095283"/>
    </source>
</evidence>
<keyword evidence="1" id="KW-0732">Signal</keyword>
<accession>A0A1I7XBF6</accession>
<feature type="signal peptide" evidence="1">
    <location>
        <begin position="1"/>
        <end position="17"/>
    </location>
</feature>
<keyword evidence="2" id="KW-1185">Reference proteome</keyword>
<name>A0A1I7XBF6_HETBA</name>
<feature type="chain" id="PRO_5009311084" evidence="1">
    <location>
        <begin position="18"/>
        <end position="104"/>
    </location>
</feature>
<dbReference type="Proteomes" id="UP000095283">
    <property type="component" value="Unplaced"/>
</dbReference>
<reference evidence="3" key="1">
    <citation type="submission" date="2016-11" db="UniProtKB">
        <authorList>
            <consortium name="WormBaseParasite"/>
        </authorList>
    </citation>
    <scope>IDENTIFICATION</scope>
</reference>
<protein>
    <submittedName>
        <fullName evidence="3">SERPIN domain-containing protein</fullName>
    </submittedName>
</protein>